<gene>
    <name evidence="12" type="ORF">A2493_00690</name>
</gene>
<evidence type="ECO:0000256" key="2">
    <source>
        <dbReference type="ARBA" id="ARBA00022729"/>
    </source>
</evidence>
<dbReference type="Pfam" id="PF00768">
    <property type="entry name" value="Peptidase_S11"/>
    <property type="match status" value="1"/>
</dbReference>
<dbReference type="GO" id="GO:0006508">
    <property type="term" value="P:proteolysis"/>
    <property type="evidence" value="ECO:0007669"/>
    <property type="project" value="InterPro"/>
</dbReference>
<evidence type="ECO:0000256" key="6">
    <source>
        <dbReference type="ARBA" id="ARBA00023316"/>
    </source>
</evidence>
<dbReference type="Proteomes" id="UP000178349">
    <property type="component" value="Unassembled WGS sequence"/>
</dbReference>
<dbReference type="InterPro" id="IPR001967">
    <property type="entry name" value="Peptidase_S11_N"/>
</dbReference>
<evidence type="ECO:0000256" key="9">
    <source>
        <dbReference type="RuleBase" id="RU004016"/>
    </source>
</evidence>
<evidence type="ECO:0000256" key="7">
    <source>
        <dbReference type="PIRSR" id="PIRSR618044-1"/>
    </source>
</evidence>
<feature type="transmembrane region" description="Helical" evidence="10">
    <location>
        <begin position="18"/>
        <end position="39"/>
    </location>
</feature>
<comment type="caution">
    <text evidence="12">The sequence shown here is derived from an EMBL/GenBank/DDBJ whole genome shotgun (WGS) entry which is preliminary data.</text>
</comment>
<dbReference type="InterPro" id="IPR012338">
    <property type="entry name" value="Beta-lactam/transpept-like"/>
</dbReference>
<dbReference type="PRINTS" id="PR00725">
    <property type="entry name" value="DADACBPTASE1"/>
</dbReference>
<evidence type="ECO:0000256" key="1">
    <source>
        <dbReference type="ARBA" id="ARBA00007164"/>
    </source>
</evidence>
<reference evidence="12 13" key="1">
    <citation type="journal article" date="2016" name="Nat. Commun.">
        <title>Thousands of microbial genomes shed light on interconnected biogeochemical processes in an aquifer system.</title>
        <authorList>
            <person name="Anantharaman K."/>
            <person name="Brown C.T."/>
            <person name="Hug L.A."/>
            <person name="Sharon I."/>
            <person name="Castelle C.J."/>
            <person name="Probst A.J."/>
            <person name="Thomas B.C."/>
            <person name="Singh A."/>
            <person name="Wilkins M.J."/>
            <person name="Karaoz U."/>
            <person name="Brodie E.L."/>
            <person name="Williams K.H."/>
            <person name="Hubbard S.S."/>
            <person name="Banfield J.F."/>
        </authorList>
    </citation>
    <scope>NUCLEOTIDE SEQUENCE [LARGE SCALE GENOMIC DNA]</scope>
</reference>
<accession>A0A1F6NR29</accession>
<dbReference type="InterPro" id="IPR018044">
    <property type="entry name" value="Peptidase_S11"/>
</dbReference>
<dbReference type="AlphaFoldDB" id="A0A1F6NR29"/>
<dbReference type="GO" id="GO:0008360">
    <property type="term" value="P:regulation of cell shape"/>
    <property type="evidence" value="ECO:0007669"/>
    <property type="project" value="UniProtKB-KW"/>
</dbReference>
<keyword evidence="5" id="KW-0573">Peptidoglycan synthesis</keyword>
<evidence type="ECO:0000256" key="4">
    <source>
        <dbReference type="ARBA" id="ARBA00022960"/>
    </source>
</evidence>
<keyword evidence="10" id="KW-1133">Transmembrane helix</keyword>
<keyword evidence="3" id="KW-0378">Hydrolase</keyword>
<name>A0A1F6NR29_9BACT</name>
<sequence length="344" mass="38970">MMINFTERPKFSDNFPNWWRNFFAMVVLVLTIVTGTLYYRLNNQTKFYLAQFTSEQKGYESTELSYENSGIGGDIYFEDNNIVTPHLSASSTPLSPDNFTASNILVKDRDSELVLYGKNSYEKHAMASITKLMSALVLLEQKLNWNATTTVSSDKVSGNNIYAGDTYTISELWDIAFVASSNKAILTLVDSSGMSRESFVIRMNDKAREIGLLDTIFVEPTGLDAGNISTASDIVILLKEALTKEKIKEALSLFEVNLFSKERDKQVHAWNTDWLLLNWVPNDYDVLGGKTGYIDNSLYNFTVSLKNEEGHILDIVVLGAKEHKLRFTEAKEIADWVFANYIWE</sequence>
<dbReference type="PANTHER" id="PTHR21581:SF26">
    <property type="entry name" value="D-ALANYL-D-ALANINE ENDOPEPTIDASE"/>
    <property type="match status" value="1"/>
</dbReference>
<feature type="active site" evidence="7">
    <location>
        <position position="180"/>
    </location>
</feature>
<dbReference type="EMBL" id="MFQW01000028">
    <property type="protein sequence ID" value="OGH86213.1"/>
    <property type="molecule type" value="Genomic_DNA"/>
</dbReference>
<evidence type="ECO:0000313" key="13">
    <source>
        <dbReference type="Proteomes" id="UP000178349"/>
    </source>
</evidence>
<keyword evidence="2" id="KW-0732">Signal</keyword>
<evidence type="ECO:0000256" key="8">
    <source>
        <dbReference type="PIRSR" id="PIRSR618044-2"/>
    </source>
</evidence>
<evidence type="ECO:0000259" key="11">
    <source>
        <dbReference type="Pfam" id="PF00768"/>
    </source>
</evidence>
<evidence type="ECO:0000256" key="3">
    <source>
        <dbReference type="ARBA" id="ARBA00022801"/>
    </source>
</evidence>
<feature type="active site" description="Acyl-ester intermediate" evidence="7">
    <location>
        <position position="128"/>
    </location>
</feature>
<keyword evidence="10" id="KW-0472">Membrane</keyword>
<keyword evidence="6" id="KW-0961">Cell wall biogenesis/degradation</keyword>
<protein>
    <recommendedName>
        <fullName evidence="11">Peptidase S11 D-alanyl-D-alanine carboxypeptidase A N-terminal domain-containing protein</fullName>
    </recommendedName>
</protein>
<dbReference type="Gene3D" id="3.40.710.10">
    <property type="entry name" value="DD-peptidase/beta-lactamase superfamily"/>
    <property type="match status" value="1"/>
</dbReference>
<keyword evidence="4" id="KW-0133">Cell shape</keyword>
<feature type="active site" description="Proton acceptor" evidence="7">
    <location>
        <position position="131"/>
    </location>
</feature>
<proteinExistence type="inferred from homology"/>
<feature type="binding site" evidence="8">
    <location>
        <position position="290"/>
    </location>
    <ligand>
        <name>substrate</name>
    </ligand>
</feature>
<comment type="similarity">
    <text evidence="1 9">Belongs to the peptidase S11 family.</text>
</comment>
<dbReference type="PANTHER" id="PTHR21581">
    <property type="entry name" value="D-ALANYL-D-ALANINE CARBOXYPEPTIDASE"/>
    <property type="match status" value="1"/>
</dbReference>
<feature type="domain" description="Peptidase S11 D-alanyl-D-alanine carboxypeptidase A N-terminal" evidence="11">
    <location>
        <begin position="95"/>
        <end position="321"/>
    </location>
</feature>
<keyword evidence="10" id="KW-0812">Transmembrane</keyword>
<evidence type="ECO:0000256" key="10">
    <source>
        <dbReference type="SAM" id="Phobius"/>
    </source>
</evidence>
<organism evidence="12 13">
    <name type="scientific">Candidatus Magasanikbacteria bacterium RIFOXYC12_FULL_33_11</name>
    <dbReference type="NCBI Taxonomy" id="1798701"/>
    <lineage>
        <taxon>Bacteria</taxon>
        <taxon>Candidatus Magasanikiibacteriota</taxon>
    </lineage>
</organism>
<dbReference type="SUPFAM" id="SSF56601">
    <property type="entry name" value="beta-lactamase/transpeptidase-like"/>
    <property type="match status" value="1"/>
</dbReference>
<dbReference type="GO" id="GO:0009252">
    <property type="term" value="P:peptidoglycan biosynthetic process"/>
    <property type="evidence" value="ECO:0007669"/>
    <property type="project" value="UniProtKB-KW"/>
</dbReference>
<dbReference type="GO" id="GO:0009002">
    <property type="term" value="F:serine-type D-Ala-D-Ala carboxypeptidase activity"/>
    <property type="evidence" value="ECO:0007669"/>
    <property type="project" value="InterPro"/>
</dbReference>
<evidence type="ECO:0000313" key="12">
    <source>
        <dbReference type="EMBL" id="OGH86213.1"/>
    </source>
</evidence>
<dbReference type="GO" id="GO:0071555">
    <property type="term" value="P:cell wall organization"/>
    <property type="evidence" value="ECO:0007669"/>
    <property type="project" value="UniProtKB-KW"/>
</dbReference>
<evidence type="ECO:0000256" key="5">
    <source>
        <dbReference type="ARBA" id="ARBA00022984"/>
    </source>
</evidence>